<evidence type="ECO:0000313" key="2">
    <source>
        <dbReference type="EMBL" id="VDC50677.1"/>
    </source>
</evidence>
<dbReference type="RefSeq" id="WP_035308042.1">
    <property type="nucleotide sequence ID" value="NZ_UXHF01000044.1"/>
</dbReference>
<organism evidence="2 3">
    <name type="scientific">Brevundimonas mediterranea</name>
    <dbReference type="NCBI Taxonomy" id="74329"/>
    <lineage>
        <taxon>Bacteria</taxon>
        <taxon>Pseudomonadati</taxon>
        <taxon>Pseudomonadota</taxon>
        <taxon>Alphaproteobacteria</taxon>
        <taxon>Caulobacterales</taxon>
        <taxon>Caulobacteraceae</taxon>
        <taxon>Brevundimonas</taxon>
    </lineage>
</organism>
<gene>
    <name evidence="2" type="ORF">BREV_BREV_02166</name>
</gene>
<reference evidence="2 3" key="1">
    <citation type="submission" date="2018-11" db="EMBL/GenBank/DDBJ databases">
        <authorList>
            <person name="Peiro R."/>
            <person name="Begona"/>
            <person name="Cbmso G."/>
            <person name="Lopez M."/>
            <person name="Gonzalez S."/>
            <person name="Sacristan E."/>
            <person name="Castillo E."/>
        </authorList>
    </citation>
    <scope>NUCLEOTIDE SEQUENCE [LARGE SCALE GENOMIC DNA]</scope>
    <source>
        <strain evidence="2">Brev_genome</strain>
    </source>
</reference>
<dbReference type="Gene3D" id="3.40.630.30">
    <property type="match status" value="1"/>
</dbReference>
<accession>A0A7Z8Y4B5</accession>
<dbReference type="PROSITE" id="PS51186">
    <property type="entry name" value="GNAT"/>
    <property type="match status" value="1"/>
</dbReference>
<comment type="caution">
    <text evidence="2">The sequence shown here is derived from an EMBL/GenBank/DDBJ whole genome shotgun (WGS) entry which is preliminary data.</text>
</comment>
<keyword evidence="3" id="KW-1185">Reference proteome</keyword>
<evidence type="ECO:0000313" key="3">
    <source>
        <dbReference type="Proteomes" id="UP000289220"/>
    </source>
</evidence>
<dbReference type="Proteomes" id="UP000289220">
    <property type="component" value="Unassembled WGS sequence"/>
</dbReference>
<dbReference type="InterPro" id="IPR016181">
    <property type="entry name" value="Acyl_CoA_acyltransferase"/>
</dbReference>
<feature type="domain" description="N-acetyltransferase" evidence="1">
    <location>
        <begin position="109"/>
        <end position="235"/>
    </location>
</feature>
<protein>
    <recommendedName>
        <fullName evidence="1">N-acetyltransferase domain-containing protein</fullName>
    </recommendedName>
</protein>
<dbReference type="InterPro" id="IPR000182">
    <property type="entry name" value="GNAT_dom"/>
</dbReference>
<dbReference type="InterPro" id="IPR013653">
    <property type="entry name" value="GCN5-like_dom"/>
</dbReference>
<dbReference type="AlphaFoldDB" id="A0A7Z8Y4B5"/>
<dbReference type="GO" id="GO:0016747">
    <property type="term" value="F:acyltransferase activity, transferring groups other than amino-acyl groups"/>
    <property type="evidence" value="ECO:0007669"/>
    <property type="project" value="InterPro"/>
</dbReference>
<sequence>MNHPLDRAVWNALTTRLSSFTTPESDAHAVRIDPEIGVFLSAADASPQSRARLTALARLHPGAGMVEHSDGPMADVLPDGVPVDRRIALVQMTCAALTPARTSARAPDIAFETLTEADAPAMLALATLTRPGPFRSRTRELGPFVGIKHDGELVAMAGRRLRVDGFTELSGVCTHPDHRGKGYAAALSRAVVGEIHASGEAAFLHAFADHEATIAFYRSLGFEVRAPMVYTILAD</sequence>
<dbReference type="CDD" id="cd04301">
    <property type="entry name" value="NAT_SF"/>
    <property type="match status" value="1"/>
</dbReference>
<dbReference type="Pfam" id="PF08445">
    <property type="entry name" value="FR47"/>
    <property type="match status" value="1"/>
</dbReference>
<dbReference type="EMBL" id="UXHF01000044">
    <property type="protein sequence ID" value="VDC50677.1"/>
    <property type="molecule type" value="Genomic_DNA"/>
</dbReference>
<evidence type="ECO:0000259" key="1">
    <source>
        <dbReference type="PROSITE" id="PS51186"/>
    </source>
</evidence>
<dbReference type="SUPFAM" id="SSF55729">
    <property type="entry name" value="Acyl-CoA N-acyltransferases (Nat)"/>
    <property type="match status" value="1"/>
</dbReference>
<name>A0A7Z8Y4B5_9CAUL</name>
<proteinExistence type="predicted"/>